<evidence type="ECO:0008006" key="3">
    <source>
        <dbReference type="Google" id="ProtNLM"/>
    </source>
</evidence>
<dbReference type="Proteomes" id="UP001336020">
    <property type="component" value="Unassembled WGS sequence"/>
</dbReference>
<proteinExistence type="predicted"/>
<keyword evidence="2" id="KW-1185">Reference proteome</keyword>
<name>A0ABU7LBQ8_9NOCA</name>
<evidence type="ECO:0000313" key="2">
    <source>
        <dbReference type="Proteomes" id="UP001336020"/>
    </source>
</evidence>
<dbReference type="RefSeq" id="WP_330134207.1">
    <property type="nucleotide sequence ID" value="NZ_JAUTXY010000006.1"/>
</dbReference>
<dbReference type="EMBL" id="JAUTXY010000006">
    <property type="protein sequence ID" value="MEE2058978.1"/>
    <property type="molecule type" value="Genomic_DNA"/>
</dbReference>
<sequence>MGALVELFGVDGSHHPLSGDGVQNIYLGTSPQGLYDSPVETSYKSGAFEIGGKLTKVTRRYRNLMLPIGSYAHSPDEWAEADSQVRKAFDYELDPWDPDATPAIIRITTDRSGPRELGVFMSESPVMEMETDPWDYEHSLLPVMLIAPEPDWQAPADVSEVTFTGTSGEQFVTVSNPTPLPMMHTWIIAGRGTVALPDHSWTGPKYARVPGVDLASGKDHSERMLTIEVLASDGGGITAEVDRMKIPFRNVVNSMRPTAAMRGNRLLYKIPPYTPPTQLPVWVTGALPGLKVSCIQPRLWPRPWGGE</sequence>
<gene>
    <name evidence="1" type="ORF">Q7514_15765</name>
</gene>
<reference evidence="1 2" key="1">
    <citation type="submission" date="2023-07" db="EMBL/GenBank/DDBJ databases">
        <authorList>
            <person name="Girao M."/>
            <person name="Carvalho M.F."/>
        </authorList>
    </citation>
    <scope>NUCLEOTIDE SEQUENCE [LARGE SCALE GENOMIC DNA]</scope>
    <source>
        <strain evidence="1 2">YIM65754</strain>
    </source>
</reference>
<organism evidence="1 2">
    <name type="scientific">Rhodococcus artemisiae</name>
    <dbReference type="NCBI Taxonomy" id="714159"/>
    <lineage>
        <taxon>Bacteria</taxon>
        <taxon>Bacillati</taxon>
        <taxon>Actinomycetota</taxon>
        <taxon>Actinomycetes</taxon>
        <taxon>Mycobacteriales</taxon>
        <taxon>Nocardiaceae</taxon>
        <taxon>Rhodococcus</taxon>
    </lineage>
</organism>
<accession>A0ABU7LBQ8</accession>
<protein>
    <recommendedName>
        <fullName evidence="3">Minor tail protein</fullName>
    </recommendedName>
</protein>
<evidence type="ECO:0000313" key="1">
    <source>
        <dbReference type="EMBL" id="MEE2058978.1"/>
    </source>
</evidence>
<comment type="caution">
    <text evidence="1">The sequence shown here is derived from an EMBL/GenBank/DDBJ whole genome shotgun (WGS) entry which is preliminary data.</text>
</comment>